<proteinExistence type="predicted"/>
<gene>
    <name evidence="8" type="ORF">GCM10009765_01330</name>
</gene>
<feature type="domain" description="ResB-like" evidence="7">
    <location>
        <begin position="36"/>
        <end position="518"/>
    </location>
</feature>
<feature type="transmembrane region" description="Helical" evidence="6">
    <location>
        <begin position="461"/>
        <end position="479"/>
    </location>
</feature>
<dbReference type="PANTHER" id="PTHR31566">
    <property type="entry name" value="CYTOCHROME C BIOGENESIS PROTEIN CCS1, CHLOROPLASTIC"/>
    <property type="match status" value="1"/>
</dbReference>
<sequence length="542" mass="59017">MSLDTLSTAPAPVEPAPKNPRGKAIVVRWWRQLTSMRTALVLLFLLALAAVPGSLLPQQDLNPEKVQSYLSDHPVLGPILDKIGAYNVFGSPWFAAIYLLLFISLIGCLYPRIKLHAKALQQAPPAAPKFLDRMRHHAELPATDGKPAELAADLRRVLRRRRWRTVVREKGEVVEVSAEKGYLRETGNLVFHLSLLVLLIGVASGALWGWNANVLLTEGDGFCDSLQQYDQYTLGRDVTDSSLPPFCVHLRKFHADYLPSGEPSKYAADVTYDDGLGGPSMNSTIEVNDPLRFQGARIYLLDTGYSPIISYTDKYGQTFTSPSPFLPQDQNLSSSGIAVFADANQKPGAARTSGVEVAFQGVFTPTTPTEGPKVSSLSPAPRSPGLTLAAYRGDTGLSSGIPKSVYALDQNQIDRGKLKLVGTHFLQPGDRWKLDDGSTVAFVGYREWAGIRVDQNPGQNVVLVAAICIVLGLLCSLRIRRRRLWVRLTPDSNDSARTVVAVGGLSRTDADEFAGEFDRLLEQITTSLPVSSGSGKGTEHAD</sequence>
<feature type="transmembrane region" description="Helical" evidence="6">
    <location>
        <begin position="189"/>
        <end position="210"/>
    </location>
</feature>
<protein>
    <submittedName>
        <fullName evidence="8">Cytochrome c biogenesis protein ResB</fullName>
    </submittedName>
</protein>
<comment type="caution">
    <text evidence="8">The sequence shown here is derived from an EMBL/GenBank/DDBJ whole genome shotgun (WGS) entry which is preliminary data.</text>
</comment>
<dbReference type="PANTHER" id="PTHR31566:SF0">
    <property type="entry name" value="CYTOCHROME C BIOGENESIS PROTEIN CCS1, CHLOROPLASTIC"/>
    <property type="match status" value="1"/>
</dbReference>
<dbReference type="InterPro" id="IPR023494">
    <property type="entry name" value="Cyt_c_bgen_Ccs1/CcsB/ResB"/>
</dbReference>
<keyword evidence="3" id="KW-0201">Cytochrome c-type biogenesis</keyword>
<feature type="transmembrane region" description="Helical" evidence="6">
    <location>
        <begin position="38"/>
        <end position="56"/>
    </location>
</feature>
<evidence type="ECO:0000313" key="9">
    <source>
        <dbReference type="Proteomes" id="UP001500618"/>
    </source>
</evidence>
<dbReference type="RefSeq" id="WP_279580687.1">
    <property type="nucleotide sequence ID" value="NZ_BAAANY010000001.1"/>
</dbReference>
<dbReference type="EMBL" id="BAAANY010000001">
    <property type="protein sequence ID" value="GAA1655831.1"/>
    <property type="molecule type" value="Genomic_DNA"/>
</dbReference>
<feature type="transmembrane region" description="Helical" evidence="6">
    <location>
        <begin position="93"/>
        <end position="110"/>
    </location>
</feature>
<evidence type="ECO:0000256" key="4">
    <source>
        <dbReference type="ARBA" id="ARBA00022989"/>
    </source>
</evidence>
<evidence type="ECO:0000256" key="1">
    <source>
        <dbReference type="ARBA" id="ARBA00004141"/>
    </source>
</evidence>
<keyword evidence="9" id="KW-1185">Reference proteome</keyword>
<keyword evidence="4 6" id="KW-1133">Transmembrane helix</keyword>
<keyword evidence="2 6" id="KW-0812">Transmembrane</keyword>
<name>A0ABN2FQS6_9ACTN</name>
<evidence type="ECO:0000256" key="5">
    <source>
        <dbReference type="ARBA" id="ARBA00023136"/>
    </source>
</evidence>
<evidence type="ECO:0000259" key="7">
    <source>
        <dbReference type="Pfam" id="PF05140"/>
    </source>
</evidence>
<organism evidence="8 9">
    <name type="scientific">Fodinicola feengrottensis</name>
    <dbReference type="NCBI Taxonomy" id="435914"/>
    <lineage>
        <taxon>Bacteria</taxon>
        <taxon>Bacillati</taxon>
        <taxon>Actinomycetota</taxon>
        <taxon>Actinomycetes</taxon>
        <taxon>Mycobacteriales</taxon>
        <taxon>Fodinicola</taxon>
    </lineage>
</organism>
<dbReference type="InterPro" id="IPR007816">
    <property type="entry name" value="ResB-like_domain"/>
</dbReference>
<evidence type="ECO:0000256" key="6">
    <source>
        <dbReference type="SAM" id="Phobius"/>
    </source>
</evidence>
<evidence type="ECO:0000256" key="2">
    <source>
        <dbReference type="ARBA" id="ARBA00022692"/>
    </source>
</evidence>
<evidence type="ECO:0000313" key="8">
    <source>
        <dbReference type="EMBL" id="GAA1655831.1"/>
    </source>
</evidence>
<comment type="subcellular location">
    <subcellularLocation>
        <location evidence="1">Membrane</location>
        <topology evidence="1">Multi-pass membrane protein</topology>
    </subcellularLocation>
</comment>
<dbReference type="Pfam" id="PF05140">
    <property type="entry name" value="ResB"/>
    <property type="match status" value="1"/>
</dbReference>
<dbReference type="Proteomes" id="UP001500618">
    <property type="component" value="Unassembled WGS sequence"/>
</dbReference>
<keyword evidence="5 6" id="KW-0472">Membrane</keyword>
<evidence type="ECO:0000256" key="3">
    <source>
        <dbReference type="ARBA" id="ARBA00022748"/>
    </source>
</evidence>
<accession>A0ABN2FQS6</accession>
<reference evidence="8 9" key="1">
    <citation type="journal article" date="2019" name="Int. J. Syst. Evol. Microbiol.">
        <title>The Global Catalogue of Microorganisms (GCM) 10K type strain sequencing project: providing services to taxonomists for standard genome sequencing and annotation.</title>
        <authorList>
            <consortium name="The Broad Institute Genomics Platform"/>
            <consortium name="The Broad Institute Genome Sequencing Center for Infectious Disease"/>
            <person name="Wu L."/>
            <person name="Ma J."/>
        </authorList>
    </citation>
    <scope>NUCLEOTIDE SEQUENCE [LARGE SCALE GENOMIC DNA]</scope>
    <source>
        <strain evidence="8 9">JCM 14718</strain>
    </source>
</reference>